<feature type="domain" description="Phosphotyrosine protein phosphatase I" evidence="2">
    <location>
        <begin position="347"/>
        <end position="486"/>
    </location>
</feature>
<evidence type="ECO:0000259" key="2">
    <source>
        <dbReference type="SMART" id="SM00226"/>
    </source>
</evidence>
<feature type="transmembrane region" description="Helical" evidence="1">
    <location>
        <begin position="119"/>
        <end position="139"/>
    </location>
</feature>
<evidence type="ECO:0000313" key="3">
    <source>
        <dbReference type="EMBL" id="GFJ92743.1"/>
    </source>
</evidence>
<dbReference type="InterPro" id="IPR036196">
    <property type="entry name" value="Ptyr_pPase_sf"/>
</dbReference>
<keyword evidence="1" id="KW-1133">Transmembrane helix</keyword>
<keyword evidence="4" id="KW-1185">Reference proteome</keyword>
<dbReference type="Proteomes" id="UP000482960">
    <property type="component" value="Unassembled WGS sequence"/>
</dbReference>
<dbReference type="PANTHER" id="PTHR11717">
    <property type="entry name" value="LOW MOLECULAR WEIGHT PROTEIN TYROSINE PHOSPHATASE"/>
    <property type="match status" value="1"/>
</dbReference>
<accession>A0A6V8L676</accession>
<sequence>MFMTRKAQIGSGMLGLALGYFLWYTPYAGLTKALSSGLLPGMDDRVGGLVLLPAAALGTLVGSLAFLSVSGWWRYAGRRTVRGRSLPWPGRTTVTAGFFMALIIATTTLNYTFAGVSILFMLLMMRGGVLVLSPIVDALRRRRVRVYSWAALGLSLLAVVTALADVNSYHLTVAAVLSLAIYLTGYIGRFETMSRVAKTGDIEVDRRYLVEEQMSAAVWQVGLCAVLALIGIGPFLGALREGFTSFLLTPAVLGAFAVGLLYEALFIYGTLIYLDPREYTWCVPANRCASLLSGLVASYGLAWLTGIATPGAGQLLATAFIGLAILALSYPALRAAVRRPAVVVSPRRILFVCGGNTGRSAMAEAIVRAEAASTLVARSAGLSARSAGAPMAEPAVDALRELGVPAHRHRARQLTWEMCRDSDAVYCMTQAQRSAVEQLAPEASGRTYCLDPGQDIPDPAASPDPPVAYQRTARLIRGHVRTRLREHLVGVGAVQAQPQGGG</sequence>
<feature type="transmembrane region" description="Helical" evidence="1">
    <location>
        <begin position="286"/>
        <end position="305"/>
    </location>
</feature>
<feature type="transmembrane region" description="Helical" evidence="1">
    <location>
        <begin position="50"/>
        <end position="73"/>
    </location>
</feature>
<dbReference type="InterPro" id="IPR050438">
    <property type="entry name" value="LMW_PTPase"/>
</dbReference>
<protein>
    <recommendedName>
        <fullName evidence="2">Phosphotyrosine protein phosphatase I domain-containing protein</fullName>
    </recommendedName>
</protein>
<keyword evidence="1" id="KW-0472">Membrane</keyword>
<feature type="transmembrane region" description="Helical" evidence="1">
    <location>
        <begin position="12"/>
        <end position="30"/>
    </location>
</feature>
<feature type="transmembrane region" description="Helical" evidence="1">
    <location>
        <begin position="251"/>
        <end position="274"/>
    </location>
</feature>
<reference evidence="3 4" key="2">
    <citation type="submission" date="2020-03" db="EMBL/GenBank/DDBJ databases">
        <authorList>
            <person name="Ichikawa N."/>
            <person name="Kimura A."/>
            <person name="Kitahashi Y."/>
            <person name="Uohara A."/>
        </authorList>
    </citation>
    <scope>NUCLEOTIDE SEQUENCE [LARGE SCALE GENOMIC DNA]</scope>
    <source>
        <strain evidence="3 4">NBRC 108638</strain>
    </source>
</reference>
<dbReference type="GO" id="GO:0004725">
    <property type="term" value="F:protein tyrosine phosphatase activity"/>
    <property type="evidence" value="ECO:0007669"/>
    <property type="project" value="TreeGrafter"/>
</dbReference>
<organism evidence="3 4">
    <name type="scientific">Phytohabitans rumicis</name>
    <dbReference type="NCBI Taxonomy" id="1076125"/>
    <lineage>
        <taxon>Bacteria</taxon>
        <taxon>Bacillati</taxon>
        <taxon>Actinomycetota</taxon>
        <taxon>Actinomycetes</taxon>
        <taxon>Micromonosporales</taxon>
        <taxon>Micromonosporaceae</taxon>
    </lineage>
</organism>
<dbReference type="SMART" id="SM00226">
    <property type="entry name" value="LMWPc"/>
    <property type="match status" value="1"/>
</dbReference>
<dbReference type="EMBL" id="BLPG01000001">
    <property type="protein sequence ID" value="GFJ92743.1"/>
    <property type="molecule type" value="Genomic_DNA"/>
</dbReference>
<evidence type="ECO:0000313" key="4">
    <source>
        <dbReference type="Proteomes" id="UP000482960"/>
    </source>
</evidence>
<feature type="transmembrane region" description="Helical" evidence="1">
    <location>
        <begin position="169"/>
        <end position="188"/>
    </location>
</feature>
<comment type="caution">
    <text evidence="3">The sequence shown here is derived from an EMBL/GenBank/DDBJ whole genome shotgun (WGS) entry which is preliminary data.</text>
</comment>
<dbReference type="SUPFAM" id="SSF52788">
    <property type="entry name" value="Phosphotyrosine protein phosphatases I"/>
    <property type="match status" value="1"/>
</dbReference>
<dbReference type="AlphaFoldDB" id="A0A6V8L676"/>
<name>A0A6V8L676_9ACTN</name>
<feature type="transmembrane region" description="Helical" evidence="1">
    <location>
        <begin position="216"/>
        <end position="239"/>
    </location>
</feature>
<feature type="transmembrane region" description="Helical" evidence="1">
    <location>
        <begin position="94"/>
        <end position="113"/>
    </location>
</feature>
<feature type="transmembrane region" description="Helical" evidence="1">
    <location>
        <begin position="146"/>
        <end position="163"/>
    </location>
</feature>
<gene>
    <name evidence="3" type="ORF">Prum_063850</name>
</gene>
<reference evidence="3 4" key="1">
    <citation type="submission" date="2020-03" db="EMBL/GenBank/DDBJ databases">
        <title>Whole genome shotgun sequence of Phytohabitans rumicis NBRC 108638.</title>
        <authorList>
            <person name="Komaki H."/>
            <person name="Tamura T."/>
        </authorList>
    </citation>
    <scope>NUCLEOTIDE SEQUENCE [LARGE SCALE GENOMIC DNA]</scope>
    <source>
        <strain evidence="3 4">NBRC 108638</strain>
    </source>
</reference>
<dbReference type="PANTHER" id="PTHR11717:SF31">
    <property type="entry name" value="LOW MOLECULAR WEIGHT PROTEIN-TYROSINE-PHOSPHATASE ETP-RELATED"/>
    <property type="match status" value="1"/>
</dbReference>
<keyword evidence="1" id="KW-0812">Transmembrane</keyword>
<proteinExistence type="predicted"/>
<evidence type="ECO:0000256" key="1">
    <source>
        <dbReference type="SAM" id="Phobius"/>
    </source>
</evidence>
<dbReference type="Pfam" id="PF01451">
    <property type="entry name" value="LMWPc"/>
    <property type="match status" value="1"/>
</dbReference>
<dbReference type="InterPro" id="IPR023485">
    <property type="entry name" value="Ptyr_pPase"/>
</dbReference>
<feature type="transmembrane region" description="Helical" evidence="1">
    <location>
        <begin position="311"/>
        <end position="330"/>
    </location>
</feature>
<dbReference type="Gene3D" id="3.40.50.2300">
    <property type="match status" value="1"/>
</dbReference>